<dbReference type="Gene3D" id="3.30.1330.10">
    <property type="entry name" value="PurM-like, N-terminal domain"/>
    <property type="match status" value="1"/>
</dbReference>
<dbReference type="Proteomes" id="UP000536534">
    <property type="component" value="Unassembled WGS sequence"/>
</dbReference>
<evidence type="ECO:0000256" key="1">
    <source>
        <dbReference type="ARBA" id="ARBA00022598"/>
    </source>
</evidence>
<evidence type="ECO:0000256" key="2">
    <source>
        <dbReference type="ARBA" id="ARBA00022741"/>
    </source>
</evidence>
<evidence type="ECO:0000256" key="4">
    <source>
        <dbReference type="ARBA" id="ARBA00022840"/>
    </source>
</evidence>
<evidence type="ECO:0000256" key="3">
    <source>
        <dbReference type="ARBA" id="ARBA00022755"/>
    </source>
</evidence>
<feature type="domain" description="Phosphoribosylformylglycinamidine synthase N-terminal" evidence="6">
    <location>
        <begin position="39"/>
        <end position="149"/>
    </location>
</feature>
<organism evidence="7 8">
    <name type="scientific">Thauera phenolivorans</name>
    <dbReference type="NCBI Taxonomy" id="1792543"/>
    <lineage>
        <taxon>Bacteria</taxon>
        <taxon>Pseudomonadati</taxon>
        <taxon>Pseudomonadota</taxon>
        <taxon>Betaproteobacteria</taxon>
        <taxon>Rhodocyclales</taxon>
        <taxon>Zoogloeaceae</taxon>
        <taxon>Thauera</taxon>
    </lineage>
</organism>
<evidence type="ECO:0000259" key="5">
    <source>
        <dbReference type="Pfam" id="PF18072"/>
    </source>
</evidence>
<dbReference type="Pfam" id="PF18072">
    <property type="entry name" value="FGAR-AT_linker"/>
    <property type="match status" value="1"/>
</dbReference>
<dbReference type="SUPFAM" id="SSF82697">
    <property type="entry name" value="PurS-like"/>
    <property type="match status" value="1"/>
</dbReference>
<evidence type="ECO:0000313" key="7">
    <source>
        <dbReference type="EMBL" id="NLF55002.1"/>
    </source>
</evidence>
<dbReference type="FunFam" id="1.10.8.750:FF:000002">
    <property type="entry name" value="Phosphoribosylformylglycinamidine synthase"/>
    <property type="match status" value="1"/>
</dbReference>
<keyword evidence="4" id="KW-0067">ATP-binding</keyword>
<dbReference type="Pfam" id="PF18076">
    <property type="entry name" value="FGAR-AT_N"/>
    <property type="match status" value="1"/>
</dbReference>
<dbReference type="GO" id="GO:0005737">
    <property type="term" value="C:cytoplasm"/>
    <property type="evidence" value="ECO:0007669"/>
    <property type="project" value="TreeGrafter"/>
</dbReference>
<dbReference type="PANTHER" id="PTHR10099">
    <property type="entry name" value="PHOSPHORIBOSYLFORMYLGLYCINAMIDINE SYNTHASE"/>
    <property type="match status" value="1"/>
</dbReference>
<dbReference type="InterPro" id="IPR036921">
    <property type="entry name" value="PurM-like_N_sf"/>
</dbReference>
<proteinExistence type="predicted"/>
<evidence type="ECO:0000259" key="6">
    <source>
        <dbReference type="Pfam" id="PF18076"/>
    </source>
</evidence>
<reference evidence="7 8" key="1">
    <citation type="journal article" date="2020" name="Biotechnol. Biofuels">
        <title>New insights from the biogas microbiome by comprehensive genome-resolved metagenomics of nearly 1600 species originating from multiple anaerobic digesters.</title>
        <authorList>
            <person name="Campanaro S."/>
            <person name="Treu L."/>
            <person name="Rodriguez-R L.M."/>
            <person name="Kovalovszki A."/>
            <person name="Ziels R.M."/>
            <person name="Maus I."/>
            <person name="Zhu X."/>
            <person name="Kougias P.G."/>
            <person name="Basile A."/>
            <person name="Luo G."/>
            <person name="Schluter A."/>
            <person name="Konstantinidis K.T."/>
            <person name="Angelidaki I."/>
        </authorList>
    </citation>
    <scope>NUCLEOTIDE SEQUENCE [LARGE SCALE GENOMIC DNA]</scope>
    <source>
        <strain evidence="7">AS06rmzACSIP_256</strain>
    </source>
</reference>
<keyword evidence="1" id="KW-0436">Ligase</keyword>
<keyword evidence="2" id="KW-0547">Nucleotide-binding</keyword>
<dbReference type="EMBL" id="JAAYYV010000310">
    <property type="protein sequence ID" value="NLF55002.1"/>
    <property type="molecule type" value="Genomic_DNA"/>
</dbReference>
<dbReference type="SUPFAM" id="SSF55326">
    <property type="entry name" value="PurM N-terminal domain-like"/>
    <property type="match status" value="1"/>
</dbReference>
<gene>
    <name evidence="7" type="ORF">GX576_11520</name>
</gene>
<feature type="domain" description="Phosphoribosylformylglycinamidine synthase linker" evidence="5">
    <location>
        <begin position="170"/>
        <end position="219"/>
    </location>
</feature>
<dbReference type="AlphaFoldDB" id="A0A7X7R8Q3"/>
<dbReference type="InterPro" id="IPR040707">
    <property type="entry name" value="FGAR-AT_N"/>
</dbReference>
<dbReference type="Gene3D" id="1.10.8.750">
    <property type="entry name" value="Phosphoribosylformylglycinamidine synthase, linker domain"/>
    <property type="match status" value="1"/>
</dbReference>
<keyword evidence="3" id="KW-0658">Purine biosynthesis</keyword>
<evidence type="ECO:0000313" key="8">
    <source>
        <dbReference type="Proteomes" id="UP000536534"/>
    </source>
</evidence>
<dbReference type="InterPro" id="IPR036604">
    <property type="entry name" value="PurS-like_sf"/>
</dbReference>
<dbReference type="InterPro" id="IPR041609">
    <property type="entry name" value="PurL_linker"/>
</dbReference>
<dbReference type="GO" id="GO:0005524">
    <property type="term" value="F:ATP binding"/>
    <property type="evidence" value="ECO:0007669"/>
    <property type="project" value="UniProtKB-KW"/>
</dbReference>
<protein>
    <submittedName>
        <fullName evidence="7">Phosphoribosylformylglycinamidine synthase</fullName>
    </submittedName>
</protein>
<comment type="caution">
    <text evidence="7">The sequence shown here is derived from an EMBL/GenBank/DDBJ whole genome shotgun (WGS) entry which is preliminary data.</text>
</comment>
<name>A0A7X7R8Q3_9RHOO</name>
<dbReference type="SUPFAM" id="SSF109736">
    <property type="entry name" value="FGAM synthase PurL, linker domain"/>
    <property type="match status" value="1"/>
</dbReference>
<dbReference type="GO" id="GO:0006164">
    <property type="term" value="P:purine nucleotide biosynthetic process"/>
    <property type="evidence" value="ECO:0007669"/>
    <property type="project" value="UniProtKB-KW"/>
</dbReference>
<feature type="non-terminal residue" evidence="7">
    <location>
        <position position="272"/>
    </location>
</feature>
<sequence>MTSILKLRGAAALSSTRLERLSRAVGEVLPKLAGLAAEQWYFVELEAPLTAEEKARLVDLLGAHPASPQPPAGTLRLVVPRLGTISPWSSKATDIAHQCGFDKIVRIEHGIAYTIDARGVEGNAALLALLHDRMTESVLDSVDGAEALFHHYEPQPLTTVDILGGGRAALEQANGELGLALSEDEVDYLVENFGRMGRNPTDVELMMFAQANSEHCRHKIFNADWVIDARPMEKSLFGMIRDTLKAHPEGTVVAYSDNASVIEGARIARLYP</sequence>
<dbReference type="PANTHER" id="PTHR10099:SF1">
    <property type="entry name" value="PHOSPHORIBOSYLFORMYLGLYCINAMIDINE SYNTHASE"/>
    <property type="match status" value="1"/>
</dbReference>
<dbReference type="GO" id="GO:0004642">
    <property type="term" value="F:phosphoribosylformylglycinamidine synthase activity"/>
    <property type="evidence" value="ECO:0007669"/>
    <property type="project" value="TreeGrafter"/>
</dbReference>
<accession>A0A7X7R8Q3</accession>